<dbReference type="EMBL" id="OZ034829">
    <property type="protein sequence ID" value="CAL1685863.1"/>
    <property type="molecule type" value="Genomic_DNA"/>
</dbReference>
<evidence type="ECO:0000313" key="3">
    <source>
        <dbReference type="Proteomes" id="UP001497644"/>
    </source>
</evidence>
<proteinExistence type="predicted"/>
<keyword evidence="3" id="KW-1185">Reference proteome</keyword>
<dbReference type="Proteomes" id="UP001497644">
    <property type="component" value="Chromosome 6"/>
</dbReference>
<organism evidence="2 3">
    <name type="scientific">Lasius platythorax</name>
    <dbReference type="NCBI Taxonomy" id="488582"/>
    <lineage>
        <taxon>Eukaryota</taxon>
        <taxon>Metazoa</taxon>
        <taxon>Ecdysozoa</taxon>
        <taxon>Arthropoda</taxon>
        <taxon>Hexapoda</taxon>
        <taxon>Insecta</taxon>
        <taxon>Pterygota</taxon>
        <taxon>Neoptera</taxon>
        <taxon>Endopterygota</taxon>
        <taxon>Hymenoptera</taxon>
        <taxon>Apocrita</taxon>
        <taxon>Aculeata</taxon>
        <taxon>Formicoidea</taxon>
        <taxon>Formicidae</taxon>
        <taxon>Formicinae</taxon>
        <taxon>Lasius</taxon>
        <taxon>Lasius</taxon>
    </lineage>
</organism>
<name>A0AAV2P1N2_9HYME</name>
<accession>A0AAV2P1N2</accession>
<evidence type="ECO:0000313" key="2">
    <source>
        <dbReference type="EMBL" id="CAL1685863.1"/>
    </source>
</evidence>
<protein>
    <submittedName>
        <fullName evidence="2">Uncharacterized protein</fullName>
    </submittedName>
</protein>
<evidence type="ECO:0000256" key="1">
    <source>
        <dbReference type="SAM" id="MobiDB-lite"/>
    </source>
</evidence>
<dbReference type="AlphaFoldDB" id="A0AAV2P1N2"/>
<reference evidence="2" key="1">
    <citation type="submission" date="2024-04" db="EMBL/GenBank/DDBJ databases">
        <authorList>
            <consortium name="Molecular Ecology Group"/>
        </authorList>
    </citation>
    <scope>NUCLEOTIDE SEQUENCE</scope>
</reference>
<gene>
    <name evidence="2" type="ORF">LPLAT_LOCUS11270</name>
</gene>
<feature type="region of interest" description="Disordered" evidence="1">
    <location>
        <begin position="1"/>
        <end position="20"/>
    </location>
</feature>
<sequence>MRIRYGQTPRSSARMHSGCNATGNGRNAVSKYTISTATVEVACSSSVRRCTLHGFSAIAGLVMVEHKANKVYPCPVAEKVAVPGVGFGSGMLGLVNAAVPAGSSVV</sequence>